<dbReference type="SMART" id="SM00488">
    <property type="entry name" value="DEXDc2"/>
    <property type="match status" value="1"/>
</dbReference>
<dbReference type="InterPro" id="IPR013020">
    <property type="entry name" value="Rad3/Chl1-like"/>
</dbReference>
<dbReference type="GO" id="GO:0051536">
    <property type="term" value="F:iron-sulfur cluster binding"/>
    <property type="evidence" value="ECO:0007669"/>
    <property type="project" value="UniProtKB-KW"/>
</dbReference>
<evidence type="ECO:0000256" key="4">
    <source>
        <dbReference type="ARBA" id="ARBA00016387"/>
    </source>
</evidence>
<evidence type="ECO:0000256" key="3">
    <source>
        <dbReference type="ARBA" id="ARBA00008435"/>
    </source>
</evidence>
<evidence type="ECO:0000256" key="9">
    <source>
        <dbReference type="ARBA" id="ARBA00022806"/>
    </source>
</evidence>
<dbReference type="InterPro" id="IPR006555">
    <property type="entry name" value="ATP-dep_Helicase_C"/>
</dbReference>
<evidence type="ECO:0000256" key="19">
    <source>
        <dbReference type="ARBA" id="ARBA00045008"/>
    </source>
</evidence>
<evidence type="ECO:0000256" key="17">
    <source>
        <dbReference type="ARBA" id="ARBA00044969"/>
    </source>
</evidence>
<evidence type="ECO:0000256" key="12">
    <source>
        <dbReference type="ARBA" id="ARBA00023014"/>
    </source>
</evidence>
<dbReference type="GO" id="GO:0005634">
    <property type="term" value="C:nucleus"/>
    <property type="evidence" value="ECO:0007669"/>
    <property type="project" value="UniProtKB-SubCell"/>
</dbReference>
<dbReference type="STRING" id="936435.F8Q142"/>
<dbReference type="InterPro" id="IPR006554">
    <property type="entry name" value="Helicase-like_DEXD_c2"/>
</dbReference>
<dbReference type="eggNOG" id="KOG1133">
    <property type="taxonomic scope" value="Eukaryota"/>
</dbReference>
<dbReference type="EC" id="5.6.2.3" evidence="17"/>
<keyword evidence="8" id="KW-0378">Hydrolase</keyword>
<dbReference type="PANTHER" id="PTHR11472">
    <property type="entry name" value="DNA REPAIR DEAD HELICASE RAD3/XP-D SUBFAMILY MEMBER"/>
    <property type="match status" value="1"/>
</dbReference>
<dbReference type="GO" id="GO:0005524">
    <property type="term" value="F:ATP binding"/>
    <property type="evidence" value="ECO:0007669"/>
    <property type="project" value="UniProtKB-KW"/>
</dbReference>
<evidence type="ECO:0000256" key="14">
    <source>
        <dbReference type="ARBA" id="ARBA00023242"/>
    </source>
</evidence>
<evidence type="ECO:0000256" key="1">
    <source>
        <dbReference type="ARBA" id="ARBA00001966"/>
    </source>
</evidence>
<dbReference type="FunCoup" id="F8Q142">
    <property type="interactions" value="674"/>
</dbReference>
<evidence type="ECO:0000313" key="26">
    <source>
        <dbReference type="Proteomes" id="UP000008063"/>
    </source>
</evidence>
<feature type="coiled-coil region" evidence="22">
    <location>
        <begin position="92"/>
        <end position="126"/>
    </location>
</feature>
<comment type="cofactor">
    <cofactor evidence="1">
        <name>[4Fe-4S] cluster</name>
        <dbReference type="ChEBI" id="CHEBI:49883"/>
    </cofactor>
</comment>
<feature type="region of interest" description="Disordered" evidence="23">
    <location>
        <begin position="150"/>
        <end position="174"/>
    </location>
</feature>
<dbReference type="AlphaFoldDB" id="F8Q142"/>
<keyword evidence="7" id="KW-0547">Nucleotide-binding</keyword>
<dbReference type="GO" id="GO:0046872">
    <property type="term" value="F:metal ion binding"/>
    <property type="evidence" value="ECO:0007669"/>
    <property type="project" value="UniProtKB-KW"/>
</dbReference>
<dbReference type="PANTHER" id="PTHR11472:SF41">
    <property type="entry name" value="ATP-DEPENDENT DNA HELICASE DDX11-RELATED"/>
    <property type="match status" value="1"/>
</dbReference>
<dbReference type="InterPro" id="IPR014013">
    <property type="entry name" value="Helic_SF1/SF2_ATP-bd_DinG/Rad3"/>
</dbReference>
<dbReference type="CDD" id="cd18788">
    <property type="entry name" value="SF2_C_XPD"/>
    <property type="match status" value="1"/>
</dbReference>
<dbReference type="GO" id="GO:0003677">
    <property type="term" value="F:DNA binding"/>
    <property type="evidence" value="ECO:0007669"/>
    <property type="project" value="InterPro"/>
</dbReference>
<dbReference type="GO" id="GO:0016818">
    <property type="term" value="F:hydrolase activity, acting on acid anhydrides, in phosphorus-containing anhydrides"/>
    <property type="evidence" value="ECO:0007669"/>
    <property type="project" value="InterPro"/>
</dbReference>
<dbReference type="Pfam" id="PF13307">
    <property type="entry name" value="Helicase_C_2"/>
    <property type="match status" value="1"/>
</dbReference>
<comment type="function">
    <text evidence="20">ATP-dependent DNA helicase important for chromosome transmission and normal cell cycle progression in G(2)/M. May have a role in changing DNA topology to allow the loading of proteins involved in maintaining sister chromatid cohesion in the vicinity of the centromeres. Has a specific role in chromosome segregation during meiosis II.</text>
</comment>
<evidence type="ECO:0000256" key="10">
    <source>
        <dbReference type="ARBA" id="ARBA00022840"/>
    </source>
</evidence>
<dbReference type="InterPro" id="IPR010614">
    <property type="entry name" value="RAD3-like_helicase_DEAD"/>
</dbReference>
<dbReference type="Gene3D" id="3.40.50.300">
    <property type="entry name" value="P-loop containing nucleotide triphosphate hydrolases"/>
    <property type="match status" value="3"/>
</dbReference>
<gene>
    <name evidence="25" type="ORF">SERLA73DRAFT_56211</name>
</gene>
<evidence type="ECO:0000256" key="2">
    <source>
        <dbReference type="ARBA" id="ARBA00004123"/>
    </source>
</evidence>
<dbReference type="OMA" id="QTHQFRD"/>
<keyword evidence="10" id="KW-0067">ATP-binding</keyword>
<name>F8Q142_SERL3</name>
<keyword evidence="26" id="KW-1185">Reference proteome</keyword>
<evidence type="ECO:0000256" key="5">
    <source>
        <dbReference type="ARBA" id="ARBA00017386"/>
    </source>
</evidence>
<protein>
    <recommendedName>
        <fullName evidence="5">ATP-dependent DNA helicase CHL1</fullName>
        <ecNumber evidence="17">5.6.2.3</ecNumber>
    </recommendedName>
    <alternativeName>
        <fullName evidence="4">ATP-dependent DNA helicase chl1</fullName>
    </alternativeName>
    <alternativeName>
        <fullName evidence="16">Chromosome loss protein 1</fullName>
    </alternativeName>
    <alternativeName>
        <fullName evidence="18 19">DNA 5'-3' helicase CHL1</fullName>
    </alternativeName>
</protein>
<dbReference type="NCBIfam" id="TIGR00604">
    <property type="entry name" value="rad3"/>
    <property type="match status" value="1"/>
</dbReference>
<dbReference type="GO" id="GO:0043139">
    <property type="term" value="F:5'-3' DNA helicase activity"/>
    <property type="evidence" value="ECO:0007669"/>
    <property type="project" value="UniProtKB-EC"/>
</dbReference>
<evidence type="ECO:0000256" key="15">
    <source>
        <dbReference type="ARBA" id="ARBA00023306"/>
    </source>
</evidence>
<evidence type="ECO:0000259" key="24">
    <source>
        <dbReference type="PROSITE" id="PS51193"/>
    </source>
</evidence>
<dbReference type="Proteomes" id="UP000008063">
    <property type="component" value="Unassembled WGS sequence"/>
</dbReference>
<dbReference type="GO" id="GO:0006139">
    <property type="term" value="P:nucleobase-containing compound metabolic process"/>
    <property type="evidence" value="ECO:0007669"/>
    <property type="project" value="InterPro"/>
</dbReference>
<dbReference type="SUPFAM" id="SSF52540">
    <property type="entry name" value="P-loop containing nucleoside triphosphate hydrolases"/>
    <property type="match status" value="2"/>
</dbReference>
<keyword evidence="13" id="KW-0413">Isomerase</keyword>
<accession>F8Q142</accession>
<evidence type="ECO:0000256" key="6">
    <source>
        <dbReference type="ARBA" id="ARBA00022723"/>
    </source>
</evidence>
<sequence>MAASDNSLKLPVPDSFPAFPYNPYPIQIDLMQHVYSSIENRQVAIVESPTGTGKTLSLLCSSLSWLADEKERVRKGQLLSQARSDEPDWVAAHTMEKRQRELEAQNQEYEQRLATARKKEAALKKKARAKVTKRPVSILHTFSRLMPDADLSDDDTFLPDDDGTEPADEGDNFSPAVRALRERFEKSYQRQPSIPEEPTCTKIYYASRTHSQLSQILPELRKLKFKHSSNDDDDENDSQQDDQKYYKWRTVSLGSRKQLCINDAVKLKHGDLDERCRKLREEKADKRCEHLPGAEDELRMLELRDQILATPKDIEDLAAAGRNALTCPYYGSRRAIPQAELVTLPYNLLLQRPAREALGIDLTDQIVVIDEAHNLIPTLLALSSTRLTRRTLSTSLHQLSVYFQKFRNRLSAGHVLHLKRLITFLEAVQKHIAEWKSSKDGVQKLSDKVEVMTPQEFVQRLGRKVDGINLLEIETYLRNSKVARKISGYCEKYLSIVADSSAGDHIAAAAPLLVVEGFMQRLAAASEDGRIILSIIKTSDGDDVEVKYQLLNPSTIFRDVADVSRCVVLAGGTMSPIQDVVNQLFAYFPTEKLSTFSCGHIIPASNIQALVVGKGPRGGDLEFNYRGQSDKQMIAELGQIIFNLCSIVPGGLVVFFPSYSYLNVVKEEWGSTRMLEKFEGKKKVFMEPPDSSEVEAVLREYAVEARSSNVRPRGRRAGAVLFAVIGAKLSEGLNFSDELARAVVIVGLPFANKTSPDLRERMKYANEMEARRGVKRNHGEKDAASELYENMCMNAVNQSIGRAIRHRSDWASLILVDRRYRSSAIQAKLPRWIASGIMATETFGQTVKQLGTFFRDKRS</sequence>
<dbReference type="InterPro" id="IPR027417">
    <property type="entry name" value="P-loop_NTPase"/>
</dbReference>
<evidence type="ECO:0000256" key="21">
    <source>
        <dbReference type="ARBA" id="ARBA00048954"/>
    </source>
</evidence>
<keyword evidence="14" id="KW-0539">Nucleus</keyword>
<evidence type="ECO:0000256" key="11">
    <source>
        <dbReference type="ARBA" id="ARBA00023004"/>
    </source>
</evidence>
<evidence type="ECO:0000256" key="16">
    <source>
        <dbReference type="ARBA" id="ARBA00029709"/>
    </source>
</evidence>
<evidence type="ECO:0000256" key="23">
    <source>
        <dbReference type="SAM" id="MobiDB-lite"/>
    </source>
</evidence>
<dbReference type="Pfam" id="PF06733">
    <property type="entry name" value="DEAD_2"/>
    <property type="match status" value="1"/>
</dbReference>
<evidence type="ECO:0000256" key="8">
    <source>
        <dbReference type="ARBA" id="ARBA00022801"/>
    </source>
</evidence>
<proteinExistence type="inferred from homology"/>
<comment type="subcellular location">
    <subcellularLocation>
        <location evidence="2">Nucleus</location>
    </subcellularLocation>
</comment>
<organism evidence="26">
    <name type="scientific">Serpula lacrymans var. lacrymans (strain S7.3)</name>
    <name type="common">Dry rot fungus</name>
    <dbReference type="NCBI Taxonomy" id="936435"/>
    <lineage>
        <taxon>Eukaryota</taxon>
        <taxon>Fungi</taxon>
        <taxon>Dikarya</taxon>
        <taxon>Basidiomycota</taxon>
        <taxon>Agaricomycotina</taxon>
        <taxon>Agaricomycetes</taxon>
        <taxon>Agaricomycetidae</taxon>
        <taxon>Boletales</taxon>
        <taxon>Coniophorineae</taxon>
        <taxon>Serpulaceae</taxon>
        <taxon>Serpula</taxon>
    </lineage>
</organism>
<evidence type="ECO:0000256" key="22">
    <source>
        <dbReference type="SAM" id="Coils"/>
    </source>
</evidence>
<comment type="catalytic activity">
    <reaction evidence="21">
        <text>ATP + H2O = ADP + phosphate + H(+)</text>
        <dbReference type="Rhea" id="RHEA:13065"/>
        <dbReference type="ChEBI" id="CHEBI:15377"/>
        <dbReference type="ChEBI" id="CHEBI:15378"/>
        <dbReference type="ChEBI" id="CHEBI:30616"/>
        <dbReference type="ChEBI" id="CHEBI:43474"/>
        <dbReference type="ChEBI" id="CHEBI:456216"/>
        <dbReference type="EC" id="5.6.2.3"/>
    </reaction>
</comment>
<keyword evidence="9" id="KW-0347">Helicase</keyword>
<evidence type="ECO:0000256" key="18">
    <source>
        <dbReference type="ARBA" id="ARBA00044998"/>
    </source>
</evidence>
<evidence type="ECO:0000256" key="20">
    <source>
        <dbReference type="ARBA" id="ARBA00045702"/>
    </source>
</evidence>
<keyword evidence="6" id="KW-0479">Metal-binding</keyword>
<dbReference type="EMBL" id="GL945481">
    <property type="protein sequence ID" value="EGN98020.1"/>
    <property type="molecule type" value="Genomic_DNA"/>
</dbReference>
<feature type="domain" description="Helicase ATP-binding" evidence="24">
    <location>
        <begin position="13"/>
        <end position="434"/>
    </location>
</feature>
<keyword evidence="12" id="KW-0411">Iron-sulfur</keyword>
<feature type="compositionally biased region" description="Acidic residues" evidence="23">
    <location>
        <begin position="150"/>
        <end position="171"/>
    </location>
</feature>
<dbReference type="SMART" id="SM00491">
    <property type="entry name" value="HELICc2"/>
    <property type="match status" value="1"/>
</dbReference>
<evidence type="ECO:0000256" key="13">
    <source>
        <dbReference type="ARBA" id="ARBA00023235"/>
    </source>
</evidence>
<dbReference type="PROSITE" id="PS51193">
    <property type="entry name" value="HELICASE_ATP_BIND_2"/>
    <property type="match status" value="1"/>
</dbReference>
<dbReference type="OrthoDB" id="267079at2759"/>
<dbReference type="InParanoid" id="F8Q142"/>
<evidence type="ECO:0000313" key="25">
    <source>
        <dbReference type="EMBL" id="EGN98020.1"/>
    </source>
</evidence>
<dbReference type="HOGENOM" id="CLU_006515_2_0_1"/>
<comment type="similarity">
    <text evidence="3">Belongs to the DEAD box helicase family. DEAH subfamily. DDX11/CHL1 sub-subfamily.</text>
</comment>
<keyword evidence="15" id="KW-0131">Cell cycle</keyword>
<reference evidence="26" key="1">
    <citation type="journal article" date="2011" name="Science">
        <title>The plant cell wall-decomposing machinery underlies the functional diversity of forest fungi.</title>
        <authorList>
            <person name="Eastwood D.C."/>
            <person name="Floudas D."/>
            <person name="Binder M."/>
            <person name="Majcherczyk A."/>
            <person name="Schneider P."/>
            <person name="Aerts A."/>
            <person name="Asiegbu F.O."/>
            <person name="Baker S.E."/>
            <person name="Barry K."/>
            <person name="Bendiksby M."/>
            <person name="Blumentritt M."/>
            <person name="Coutinho P.M."/>
            <person name="Cullen D."/>
            <person name="de Vries R.P."/>
            <person name="Gathman A."/>
            <person name="Goodell B."/>
            <person name="Henrissat B."/>
            <person name="Ihrmark K."/>
            <person name="Kauserud H."/>
            <person name="Kohler A."/>
            <person name="LaButti K."/>
            <person name="Lapidus A."/>
            <person name="Lavin J.L."/>
            <person name="Lee Y.-H."/>
            <person name="Lindquist E."/>
            <person name="Lilly W."/>
            <person name="Lucas S."/>
            <person name="Morin E."/>
            <person name="Murat C."/>
            <person name="Oguiza J.A."/>
            <person name="Park J."/>
            <person name="Pisabarro A.G."/>
            <person name="Riley R."/>
            <person name="Rosling A."/>
            <person name="Salamov A."/>
            <person name="Schmidt O."/>
            <person name="Schmutz J."/>
            <person name="Skrede I."/>
            <person name="Stenlid J."/>
            <person name="Wiebenga A."/>
            <person name="Xie X."/>
            <person name="Kuees U."/>
            <person name="Hibbett D.S."/>
            <person name="Hoffmeister D."/>
            <person name="Hoegberg N."/>
            <person name="Martin F."/>
            <person name="Grigoriev I.V."/>
            <person name="Watkinson S.C."/>
        </authorList>
    </citation>
    <scope>NUCLEOTIDE SEQUENCE [LARGE SCALE GENOMIC DNA]</scope>
    <source>
        <strain evidence="26">strain S7.3</strain>
    </source>
</reference>
<keyword evidence="11" id="KW-0408">Iron</keyword>
<evidence type="ECO:0000256" key="7">
    <source>
        <dbReference type="ARBA" id="ARBA00022741"/>
    </source>
</evidence>
<dbReference type="GO" id="GO:0034085">
    <property type="term" value="P:establishment of sister chromatid cohesion"/>
    <property type="evidence" value="ECO:0007669"/>
    <property type="project" value="TreeGrafter"/>
</dbReference>
<dbReference type="InterPro" id="IPR045028">
    <property type="entry name" value="DinG/Rad3-like"/>
</dbReference>
<keyword evidence="22" id="KW-0175">Coiled coil</keyword>